<dbReference type="RefSeq" id="WP_132313027.1">
    <property type="nucleotide sequence ID" value="NZ_SMAR01000026.1"/>
</dbReference>
<comment type="caution">
    <text evidence="2">The sequence shown here is derived from an EMBL/GenBank/DDBJ whole genome shotgun (WGS) entry which is preliminary data.</text>
</comment>
<feature type="domain" description="DNA circulation N-terminal" evidence="1">
    <location>
        <begin position="9"/>
        <end position="93"/>
    </location>
</feature>
<dbReference type="Proteomes" id="UP000295097">
    <property type="component" value="Unassembled WGS sequence"/>
</dbReference>
<protein>
    <submittedName>
        <fullName evidence="2">Prophage DNA circulation protein</fullName>
    </submittedName>
</protein>
<reference evidence="2 3" key="1">
    <citation type="submission" date="2019-03" db="EMBL/GenBank/DDBJ databases">
        <title>Freshwater and sediment microbial communities from various areas in North America, analyzing microbe dynamics in response to fracking.</title>
        <authorList>
            <person name="Lamendella R."/>
        </authorList>
    </citation>
    <scope>NUCLEOTIDE SEQUENCE [LARGE SCALE GENOMIC DNA]</scope>
    <source>
        <strain evidence="2 3">175.2</strain>
    </source>
</reference>
<dbReference type="Pfam" id="PF07157">
    <property type="entry name" value="DNA_circ_N"/>
    <property type="match status" value="1"/>
</dbReference>
<keyword evidence="3" id="KW-1185">Reference proteome</keyword>
<accession>A0A4R3NSU3</accession>
<name>A0A4R3NSU3_9HYPH</name>
<dbReference type="AlphaFoldDB" id="A0A4R3NSU3"/>
<evidence type="ECO:0000313" key="2">
    <source>
        <dbReference type="EMBL" id="TCT35370.1"/>
    </source>
</evidence>
<proteinExistence type="predicted"/>
<dbReference type="InterPro" id="IPR009826">
    <property type="entry name" value="DNA_circ_N"/>
</dbReference>
<evidence type="ECO:0000259" key="1">
    <source>
        <dbReference type="Pfam" id="PF07157"/>
    </source>
</evidence>
<sequence>MATLPGLIQGFYRGIAFDVPDTTTKAGRRLVEYLFPGVEDAAYDDFGRHPGEVTLNGVIAGDLYQVQALALEAAFNRPGPAMLIHPWRGPMRVILAEPATITLASRELRIVRFSAKFKTVQTGFTGLSGGFGGILSAVALIGTAVALLSSAVSSRSISAARTRAVNRSAGVVRDAVGDLQPVAGSARFLPRLTNAASSLAPTTPEGFETAVADLTSRFGEASDIPFIAAAAEAIREEQATPAALTALGLNLGAALSGTISDAPSDPDRALLAVAAAHAIAQASAQIPYTAFDSAEQAHAVRSSVLSSADSLIDATSGLVTGRYAGEADELVSALETLKVEVTAALNEIIGQLPETLTLQLTGPTDAWIVAAHIAGDNPAGLEAVWQDIVSRNCPRHPSRLPAGEIKVLKP</sequence>
<evidence type="ECO:0000313" key="3">
    <source>
        <dbReference type="Proteomes" id="UP000295097"/>
    </source>
</evidence>
<dbReference type="EMBL" id="SMAR01000026">
    <property type="protein sequence ID" value="TCT35370.1"/>
    <property type="molecule type" value="Genomic_DNA"/>
</dbReference>
<dbReference type="OrthoDB" id="378644at2"/>
<organism evidence="2 3">
    <name type="scientific">Martelella mediterranea</name>
    <dbReference type="NCBI Taxonomy" id="293089"/>
    <lineage>
        <taxon>Bacteria</taxon>
        <taxon>Pseudomonadati</taxon>
        <taxon>Pseudomonadota</taxon>
        <taxon>Alphaproteobacteria</taxon>
        <taxon>Hyphomicrobiales</taxon>
        <taxon>Aurantimonadaceae</taxon>
        <taxon>Martelella</taxon>
    </lineage>
</organism>
<gene>
    <name evidence="2" type="ORF">EDC90_102625</name>
</gene>